<organism evidence="2 3">
    <name type="scientific">Streptomyces tunisiensis</name>
    <dbReference type="NCBI Taxonomy" id="948699"/>
    <lineage>
        <taxon>Bacteria</taxon>
        <taxon>Bacillati</taxon>
        <taxon>Actinomycetota</taxon>
        <taxon>Actinomycetes</taxon>
        <taxon>Kitasatosporales</taxon>
        <taxon>Streptomycetaceae</taxon>
        <taxon>Streptomyces</taxon>
    </lineage>
</organism>
<dbReference type="Gene3D" id="1.25.40.10">
    <property type="entry name" value="Tetratricopeptide repeat domain"/>
    <property type="match status" value="1"/>
</dbReference>
<sequence length="993" mass="108229">MRVEQGTAARAFAAMLKGLYERAGSPPLAAVVRQGRLQRPAVGLSTSSLSEWLSGRSVPSQARVVQFLVSFFAQQARQAGRAGAPGGWSRLWEGAVEERRQRRGGRPARPVPRDGPALRAPVRGRLVAELQPEEAFSRWEVHRPVDVPAAVPGALPLYVRRAHDEMIRGVVEQAVGGESQMVVLVGESSSGKTRACWEAVAELPAGWRLWHPLDPSPARALANALQEGIAPRTAIWLNELQQYVGEQAGAGAEQVAAGLREMLQDSTNGPVLVVGTVWPEFWDTLTASRVSGRPDAYAQARALLEGKAVHVPAAFEKQELEDARTVGGHDPRLADALAHTATGRITQYLAGAPVLLERYRTAPPAARAVISAAMDASRLGGVTLVEQEFLQTAAEGYLSDDAYDALGENWLEDALAYTQQPSKGVRGLLSRVRARPAGSGRDGFRLADYIDHVGRRERRFSAPPASFWRAARSHLPDAHLVRVLGQAAQARWRDAEAAGLYQRALDLGDLQAGQSLAWLWQERQRAGEARRVQEQAALAGDGDVLEDLLMPLLEQEEYQQAEHLVREASARGNATAQLHLARALTLDGETQEAARWYAEVARCSDPEVLRAYAGDLRERGDLEEARTVLRAAGDRRALGELAALADGSAAEAEQAAWEAFSAGEATPLKELAEQAEADGRSADAARLYRDAIAVFERRRRQREAGVALIDFEMGGRSLREYLEPAVLPMASGQTWALRQLVALLDGTQGAAAGDGALREVAEAGNAWALEQLLRRLRERGQAQEAESLLQSEVARANPWALWALAHRSLRDEQVPDAVRRVLLERAAAARGRQAVRALVERAEQAGLAGEADQWALHAAARGYATPLWELVRRREQEGRLEAAEQLAWQAPASERSWVLRRLAQHRTGEQVMPLLSRAYDEALAWAPGLLAEHLEAAGEFTQAEHFARLAADAGDRQALEDLAARRKDDDPGRQWQAMLTNGLTAEGTPAVPW</sequence>
<gene>
    <name evidence="2" type="ORF">GCM10022285_50720</name>
</gene>
<protein>
    <submittedName>
        <fullName evidence="2">Uncharacterized protein</fullName>
    </submittedName>
</protein>
<evidence type="ECO:0000256" key="1">
    <source>
        <dbReference type="SAM" id="MobiDB-lite"/>
    </source>
</evidence>
<reference evidence="3" key="1">
    <citation type="journal article" date="2019" name="Int. J. Syst. Evol. Microbiol.">
        <title>The Global Catalogue of Microorganisms (GCM) 10K type strain sequencing project: providing services to taxonomists for standard genome sequencing and annotation.</title>
        <authorList>
            <consortium name="The Broad Institute Genomics Platform"/>
            <consortium name="The Broad Institute Genome Sequencing Center for Infectious Disease"/>
            <person name="Wu L."/>
            <person name="Ma J."/>
        </authorList>
    </citation>
    <scope>NUCLEOTIDE SEQUENCE [LARGE SCALE GENOMIC DNA]</scope>
    <source>
        <strain evidence="3">JCM 17589</strain>
    </source>
</reference>
<feature type="region of interest" description="Disordered" evidence="1">
    <location>
        <begin position="99"/>
        <end position="118"/>
    </location>
</feature>
<proteinExistence type="predicted"/>
<evidence type="ECO:0000313" key="3">
    <source>
        <dbReference type="Proteomes" id="UP001501845"/>
    </source>
</evidence>
<keyword evidence="3" id="KW-1185">Reference proteome</keyword>
<dbReference type="Proteomes" id="UP001501845">
    <property type="component" value="Unassembled WGS sequence"/>
</dbReference>
<accession>A0ABP7Z1V1</accession>
<dbReference type="InterPro" id="IPR011990">
    <property type="entry name" value="TPR-like_helical_dom_sf"/>
</dbReference>
<evidence type="ECO:0000313" key="2">
    <source>
        <dbReference type="EMBL" id="GAA4145615.1"/>
    </source>
</evidence>
<comment type="caution">
    <text evidence="2">The sequence shown here is derived from an EMBL/GenBank/DDBJ whole genome shotgun (WGS) entry which is preliminary data.</text>
</comment>
<name>A0ABP7Z1V1_9ACTN</name>
<dbReference type="EMBL" id="BAABBU010000025">
    <property type="protein sequence ID" value="GAA4145615.1"/>
    <property type="molecule type" value="Genomic_DNA"/>
</dbReference>
<dbReference type="SUPFAM" id="SSF81901">
    <property type="entry name" value="HCP-like"/>
    <property type="match status" value="1"/>
</dbReference>